<dbReference type="PATRIC" id="fig|294.125.peg.3475"/>
<evidence type="ECO:0000313" key="2">
    <source>
        <dbReference type="Proteomes" id="UP000032210"/>
    </source>
</evidence>
<dbReference type="EMBL" id="JXCQ01000030">
    <property type="protein sequence ID" value="KIR21192.1"/>
    <property type="molecule type" value="Genomic_DNA"/>
</dbReference>
<comment type="caution">
    <text evidence="1">The sequence shown here is derived from an EMBL/GenBank/DDBJ whole genome shotgun (WGS) entry which is preliminary data.</text>
</comment>
<organism evidence="1 2">
    <name type="scientific">Pseudomonas fluorescens</name>
    <dbReference type="NCBI Taxonomy" id="294"/>
    <lineage>
        <taxon>Bacteria</taxon>
        <taxon>Pseudomonadati</taxon>
        <taxon>Pseudomonadota</taxon>
        <taxon>Gammaproteobacteria</taxon>
        <taxon>Pseudomonadales</taxon>
        <taxon>Pseudomonadaceae</taxon>
        <taxon>Pseudomonas</taxon>
    </lineage>
</organism>
<reference evidence="1 2" key="1">
    <citation type="submission" date="2015-01" db="EMBL/GenBank/DDBJ databases">
        <title>Genome sequence of the beneficial rhizobacterium Pseudomonas fluorescens 2-79.</title>
        <authorList>
            <person name="Thuermer A."/>
            <person name="Daniel R."/>
        </authorList>
    </citation>
    <scope>NUCLEOTIDE SEQUENCE [LARGE SCALE GENOMIC DNA]</scope>
    <source>
        <strain evidence="1 2">2-79</strain>
    </source>
</reference>
<accession>A0A0D0RNW1</accession>
<gene>
    <name evidence="1" type="ORF">PFLU3_33870</name>
</gene>
<dbReference type="RefSeq" id="WP_043049736.1">
    <property type="nucleotide sequence ID" value="NZ_JXCQ01000030.1"/>
</dbReference>
<evidence type="ECO:0000313" key="1">
    <source>
        <dbReference type="EMBL" id="KIR21192.1"/>
    </source>
</evidence>
<proteinExistence type="predicted"/>
<name>A0A0D0RNW1_PSEFL</name>
<dbReference type="AlphaFoldDB" id="A0A0D0RNW1"/>
<protein>
    <submittedName>
        <fullName evidence="1">Uncharacterized protein</fullName>
    </submittedName>
</protein>
<sequence length="65" mass="7064">MAVKQVFETYVYDLGLSSIGQMPFVLMQVIARHGEACGGMPHRISGKMKFFVGASLLAKDISTPC</sequence>
<dbReference type="Proteomes" id="UP000032210">
    <property type="component" value="Unassembled WGS sequence"/>
</dbReference>